<keyword evidence="3 13" id="KW-0813">Transport</keyword>
<protein>
    <recommendedName>
        <fullName evidence="13">Potassium channel</fullName>
    </recommendedName>
</protein>
<dbReference type="Pfam" id="PF00027">
    <property type="entry name" value="cNMP_binding"/>
    <property type="match status" value="1"/>
</dbReference>
<evidence type="ECO:0000256" key="13">
    <source>
        <dbReference type="RuleBase" id="RU369015"/>
    </source>
</evidence>
<keyword evidence="4 13" id="KW-0633">Potassium transport</keyword>
<evidence type="ECO:0000256" key="5">
    <source>
        <dbReference type="ARBA" id="ARBA00022692"/>
    </source>
</evidence>
<keyword evidence="12 13" id="KW-0407">Ion channel</keyword>
<dbReference type="SMART" id="SM00100">
    <property type="entry name" value="cNMP"/>
    <property type="match status" value="1"/>
</dbReference>
<dbReference type="InterPro" id="IPR045319">
    <property type="entry name" value="KAT/AKT"/>
</dbReference>
<dbReference type="PROSITE" id="PS50042">
    <property type="entry name" value="CNMP_BINDING_3"/>
    <property type="match status" value="1"/>
</dbReference>
<comment type="function">
    <text evidence="13">Potassium channel.</text>
</comment>
<dbReference type="InterPro" id="IPR000595">
    <property type="entry name" value="cNMP-bd_dom"/>
</dbReference>
<feature type="transmembrane region" description="Helical" evidence="13">
    <location>
        <begin position="60"/>
        <end position="82"/>
    </location>
</feature>
<evidence type="ECO:0000313" key="16">
    <source>
        <dbReference type="Proteomes" id="UP000593564"/>
    </source>
</evidence>
<comment type="subcellular location">
    <subcellularLocation>
        <location evidence="1 13">Membrane</location>
        <topology evidence="1 13">Multi-pass membrane protein</topology>
    </subcellularLocation>
</comment>
<evidence type="ECO:0000256" key="8">
    <source>
        <dbReference type="ARBA" id="ARBA00022958"/>
    </source>
</evidence>
<evidence type="ECO:0000256" key="11">
    <source>
        <dbReference type="ARBA" id="ARBA00023136"/>
    </source>
</evidence>
<comment type="subunit">
    <text evidence="13">The potassium channel is composed of a homo- or heterotetrameric complex of pore-forming subunits.</text>
</comment>
<keyword evidence="5 13" id="KW-0812">Transmembrane</keyword>
<feature type="domain" description="Cyclic nucleotide-binding" evidence="14">
    <location>
        <begin position="96"/>
        <end position="195"/>
    </location>
</feature>
<dbReference type="SUPFAM" id="SSF51206">
    <property type="entry name" value="cAMP-binding domain-like"/>
    <property type="match status" value="1"/>
</dbReference>
<evidence type="ECO:0000256" key="2">
    <source>
        <dbReference type="ARBA" id="ARBA00007929"/>
    </source>
</evidence>
<keyword evidence="16" id="KW-1185">Reference proteome</keyword>
<evidence type="ECO:0000259" key="14">
    <source>
        <dbReference type="PROSITE" id="PS50042"/>
    </source>
</evidence>
<evidence type="ECO:0000256" key="4">
    <source>
        <dbReference type="ARBA" id="ARBA00022538"/>
    </source>
</evidence>
<dbReference type="PANTHER" id="PTHR45743">
    <property type="entry name" value="POTASSIUM CHANNEL AKT1"/>
    <property type="match status" value="1"/>
</dbReference>
<dbReference type="Proteomes" id="UP000593564">
    <property type="component" value="Unassembled WGS sequence"/>
</dbReference>
<evidence type="ECO:0000256" key="10">
    <source>
        <dbReference type="ARBA" id="ARBA00023065"/>
    </source>
</evidence>
<dbReference type="EMBL" id="JACBKZ010000015">
    <property type="protein sequence ID" value="KAF5931488.1"/>
    <property type="molecule type" value="Genomic_DNA"/>
</dbReference>
<dbReference type="InterPro" id="IPR014710">
    <property type="entry name" value="RmlC-like_jellyroll"/>
</dbReference>
<dbReference type="InterPro" id="IPR018490">
    <property type="entry name" value="cNMP-bd_dom_sf"/>
</dbReference>
<keyword evidence="11 13" id="KW-0472">Membrane</keyword>
<comment type="caution">
    <text evidence="13">Lacks conserved residue(s) required for the propagation of feature annotation.</text>
</comment>
<dbReference type="PANTHER" id="PTHR45743:SF6">
    <property type="entry name" value="POTASSIUM CHANNEL KAT2"/>
    <property type="match status" value="1"/>
</dbReference>
<evidence type="ECO:0000256" key="9">
    <source>
        <dbReference type="ARBA" id="ARBA00022989"/>
    </source>
</evidence>
<dbReference type="CDD" id="cd00038">
    <property type="entry name" value="CAP_ED"/>
    <property type="match status" value="1"/>
</dbReference>
<reference evidence="15 16" key="2">
    <citation type="submission" date="2020-07" db="EMBL/GenBank/DDBJ databases">
        <title>Genome assembly of wild tea tree DASZ reveals pedigree and selection history of tea varieties.</title>
        <authorList>
            <person name="Zhang W."/>
        </authorList>
    </citation>
    <scope>NUCLEOTIDE SEQUENCE [LARGE SCALE GENOMIC DNA]</scope>
    <source>
        <strain evidence="16">cv. G240</strain>
        <tissue evidence="15">Leaf</tissue>
    </source>
</reference>
<proteinExistence type="inferred from homology"/>
<accession>A0A7J7FUZ2</accession>
<evidence type="ECO:0000256" key="3">
    <source>
        <dbReference type="ARBA" id="ARBA00022448"/>
    </source>
</evidence>
<evidence type="ECO:0000256" key="12">
    <source>
        <dbReference type="ARBA" id="ARBA00023303"/>
    </source>
</evidence>
<dbReference type="FunFam" id="2.60.120.10:FF:000074">
    <property type="entry name" value="Potassium channel KAT2"/>
    <property type="match status" value="1"/>
</dbReference>
<comment type="caution">
    <text evidence="15">The sequence shown here is derived from an EMBL/GenBank/DDBJ whole genome shotgun (WGS) entry which is preliminary data.</text>
</comment>
<comment type="domain">
    <text evidence="13">The segment S4 is probably the voltage-sensor and is characterized by a series of positively charged amino acids. The pore-forming region H5 is enclosed by the transmembrane segments S5 and S6 in the Shaker-type (1P/6TM) and contains the GYGD signature motif which seems to be involved in potassium selectivity.</text>
</comment>
<evidence type="ECO:0000256" key="7">
    <source>
        <dbReference type="ARBA" id="ARBA00022882"/>
    </source>
</evidence>
<name>A0A7J7FUZ2_CAMSI</name>
<keyword evidence="10 13" id="KW-0406">Ion transport</keyword>
<dbReference type="GO" id="GO:0005249">
    <property type="term" value="F:voltage-gated potassium channel activity"/>
    <property type="evidence" value="ECO:0007669"/>
    <property type="project" value="UniProtKB-UniRule"/>
</dbReference>
<keyword evidence="9 13" id="KW-1133">Transmembrane helix</keyword>
<sequence>MSFSYAKNFLQLFSEDGFQKGIGCPNGFFSSDVLIPSLGATWISPFEFAFLGYKQDVLFIINYIVNGFFATDIILTFFVAYLDTQTYILVDNPKELQSEYYPPKEDVILQNEAPTDLYILVSGAVIRNDLWWQDLIAHIDGHGQAIGKAVAGDVSGEIGVLCHMPQPFTVRTTEISQILGLDSSILMNIIQANTEHGHIIMNILFKV</sequence>
<comment type="similarity">
    <text evidence="2 13">Belongs to the potassium channel family. Plant (TC 1.A.1.4) subfamily.</text>
</comment>
<keyword evidence="8 13" id="KW-0630">Potassium</keyword>
<keyword evidence="7 13" id="KW-0851">Voltage-gated channel</keyword>
<dbReference type="Gene3D" id="2.60.120.10">
    <property type="entry name" value="Jelly Rolls"/>
    <property type="match status" value="1"/>
</dbReference>
<dbReference type="AlphaFoldDB" id="A0A7J7FUZ2"/>
<gene>
    <name evidence="15" type="ORF">HYC85_032361</name>
</gene>
<reference evidence="16" key="1">
    <citation type="journal article" date="2020" name="Nat. Commun.">
        <title>Genome assembly of wild tea tree DASZ reveals pedigree and selection history of tea varieties.</title>
        <authorList>
            <person name="Zhang W."/>
            <person name="Zhang Y."/>
            <person name="Qiu H."/>
            <person name="Guo Y."/>
            <person name="Wan H."/>
            <person name="Zhang X."/>
            <person name="Scossa F."/>
            <person name="Alseekh S."/>
            <person name="Zhang Q."/>
            <person name="Wang P."/>
            <person name="Xu L."/>
            <person name="Schmidt M.H."/>
            <person name="Jia X."/>
            <person name="Li D."/>
            <person name="Zhu A."/>
            <person name="Guo F."/>
            <person name="Chen W."/>
            <person name="Ni D."/>
            <person name="Usadel B."/>
            <person name="Fernie A.R."/>
            <person name="Wen W."/>
        </authorList>
    </citation>
    <scope>NUCLEOTIDE SEQUENCE [LARGE SCALE GENOMIC DNA]</scope>
    <source>
        <strain evidence="16">cv. G240</strain>
    </source>
</reference>
<evidence type="ECO:0000256" key="6">
    <source>
        <dbReference type="ARBA" id="ARBA00022826"/>
    </source>
</evidence>
<keyword evidence="6 13" id="KW-0631">Potassium channel</keyword>
<evidence type="ECO:0000313" key="15">
    <source>
        <dbReference type="EMBL" id="KAF5931488.1"/>
    </source>
</evidence>
<organism evidence="15 16">
    <name type="scientific">Camellia sinensis</name>
    <name type="common">Tea plant</name>
    <name type="synonym">Thea sinensis</name>
    <dbReference type="NCBI Taxonomy" id="4442"/>
    <lineage>
        <taxon>Eukaryota</taxon>
        <taxon>Viridiplantae</taxon>
        <taxon>Streptophyta</taxon>
        <taxon>Embryophyta</taxon>
        <taxon>Tracheophyta</taxon>
        <taxon>Spermatophyta</taxon>
        <taxon>Magnoliopsida</taxon>
        <taxon>eudicotyledons</taxon>
        <taxon>Gunneridae</taxon>
        <taxon>Pentapetalae</taxon>
        <taxon>asterids</taxon>
        <taxon>Ericales</taxon>
        <taxon>Theaceae</taxon>
        <taxon>Camellia</taxon>
    </lineage>
</organism>
<dbReference type="GO" id="GO:0034702">
    <property type="term" value="C:monoatomic ion channel complex"/>
    <property type="evidence" value="ECO:0007669"/>
    <property type="project" value="UniProtKB-KW"/>
</dbReference>
<evidence type="ECO:0000256" key="1">
    <source>
        <dbReference type="ARBA" id="ARBA00004141"/>
    </source>
</evidence>